<gene>
    <name evidence="2" type="ORF">GXP67_34310</name>
</gene>
<dbReference type="EMBL" id="CP048222">
    <property type="protein sequence ID" value="QHT71373.1"/>
    <property type="molecule type" value="Genomic_DNA"/>
</dbReference>
<organism evidence="2 3">
    <name type="scientific">Rhodocytophaga rosea</name>
    <dbReference type="NCBI Taxonomy" id="2704465"/>
    <lineage>
        <taxon>Bacteria</taxon>
        <taxon>Pseudomonadati</taxon>
        <taxon>Bacteroidota</taxon>
        <taxon>Cytophagia</taxon>
        <taxon>Cytophagales</taxon>
        <taxon>Rhodocytophagaceae</taxon>
        <taxon>Rhodocytophaga</taxon>
    </lineage>
</organism>
<reference evidence="2 3" key="1">
    <citation type="submission" date="2020-01" db="EMBL/GenBank/DDBJ databases">
        <authorList>
            <person name="Kim M.K."/>
        </authorList>
    </citation>
    <scope>NUCLEOTIDE SEQUENCE [LARGE SCALE GENOMIC DNA]</scope>
    <source>
        <strain evidence="2 3">172606-1</strain>
    </source>
</reference>
<sequence length="163" mass="19050">MNEQRFWKIIETAWQNLPLLDELRQQALQSNEASLFEGVSFGLNDEVVEEMESQLEKLTEQELTAFNHIMEEKLYTIDREEIHKYTDGSDDGFLYCRGFIVGMGEQYYNEVNENPARATMDVEAESVCFIGYDVYEKRFGKEFERNTTYNIESCSNANGWSSE</sequence>
<feature type="domain" description="DUF4240" evidence="1">
    <location>
        <begin position="1"/>
        <end position="136"/>
    </location>
</feature>
<keyword evidence="3" id="KW-1185">Reference proteome</keyword>
<accession>A0A6C0GUY9</accession>
<dbReference type="Proteomes" id="UP000480178">
    <property type="component" value="Chromosome"/>
</dbReference>
<dbReference type="RefSeq" id="WP_162447312.1">
    <property type="nucleotide sequence ID" value="NZ_CP048222.1"/>
</dbReference>
<dbReference type="InterPro" id="IPR025334">
    <property type="entry name" value="DUF4240"/>
</dbReference>
<protein>
    <submittedName>
        <fullName evidence="2">DUF4240 domain-containing protein</fullName>
    </submittedName>
</protein>
<evidence type="ECO:0000313" key="3">
    <source>
        <dbReference type="Proteomes" id="UP000480178"/>
    </source>
</evidence>
<dbReference type="Pfam" id="PF14024">
    <property type="entry name" value="DUF4240"/>
    <property type="match status" value="1"/>
</dbReference>
<dbReference type="KEGG" id="rhoz:GXP67_34310"/>
<name>A0A6C0GUY9_9BACT</name>
<evidence type="ECO:0000313" key="2">
    <source>
        <dbReference type="EMBL" id="QHT71373.1"/>
    </source>
</evidence>
<proteinExistence type="predicted"/>
<dbReference type="AlphaFoldDB" id="A0A6C0GUY9"/>
<evidence type="ECO:0000259" key="1">
    <source>
        <dbReference type="Pfam" id="PF14024"/>
    </source>
</evidence>